<feature type="compositionally biased region" description="Low complexity" evidence="1">
    <location>
        <begin position="1"/>
        <end position="13"/>
    </location>
</feature>
<comment type="caution">
    <text evidence="2">The sequence shown here is derived from an EMBL/GenBank/DDBJ whole genome shotgun (WGS) entry which is preliminary data.</text>
</comment>
<keyword evidence="3" id="KW-1185">Reference proteome</keyword>
<dbReference type="Proteomes" id="UP001165080">
    <property type="component" value="Unassembled WGS sequence"/>
</dbReference>
<evidence type="ECO:0000313" key="2">
    <source>
        <dbReference type="EMBL" id="GLC49276.1"/>
    </source>
</evidence>
<proteinExistence type="predicted"/>
<sequence length="364" mass="37800">MKWCTRRSLPSSRRLTEVEEEQAGAARGGWSFSSGRHPDKHAPSSVASGAPSAPPGTSGTQSPLEATDSAAGAATTGTCTGGDDGSCPPPRSHTQAQATEHFKRLAAAYHVLLQASAAGASSGLAGSAAAGGRGAGRELDNDDEEEQLLDELSVELLLMEAQKLRLSDFDMLFLHQRASGGAASVNVWPEAAQSVDDVWRRIRRRVERRRKRHAGGGGGRGGAAPAGVFTGFGGGRPGVGAKWDLLSEFLVDILGATTASTTASSAASCQAEGGAAGAGAAVDGPVASTPRDSGPQQQQQPQQQRKTLSMQYESAESGTGELSAVRGALPAPERPRGRLPPGFYLRWLKRLVAARLLFFAFFKG</sequence>
<name>A0A9W6EYP0_9CHLO</name>
<feature type="region of interest" description="Disordered" evidence="1">
    <location>
        <begin position="277"/>
        <end position="335"/>
    </location>
</feature>
<evidence type="ECO:0000313" key="3">
    <source>
        <dbReference type="Proteomes" id="UP001165080"/>
    </source>
</evidence>
<feature type="compositionally biased region" description="Low complexity" evidence="1">
    <location>
        <begin position="295"/>
        <end position="304"/>
    </location>
</feature>
<feature type="region of interest" description="Disordered" evidence="1">
    <location>
        <begin position="1"/>
        <end position="96"/>
    </location>
</feature>
<evidence type="ECO:0000256" key="1">
    <source>
        <dbReference type="SAM" id="MobiDB-lite"/>
    </source>
</evidence>
<organism evidence="2 3">
    <name type="scientific">Pleodorina starrii</name>
    <dbReference type="NCBI Taxonomy" id="330485"/>
    <lineage>
        <taxon>Eukaryota</taxon>
        <taxon>Viridiplantae</taxon>
        <taxon>Chlorophyta</taxon>
        <taxon>core chlorophytes</taxon>
        <taxon>Chlorophyceae</taxon>
        <taxon>CS clade</taxon>
        <taxon>Chlamydomonadales</taxon>
        <taxon>Volvocaceae</taxon>
        <taxon>Pleodorina</taxon>
    </lineage>
</organism>
<feature type="compositionally biased region" description="Low complexity" evidence="1">
    <location>
        <begin position="43"/>
        <end position="78"/>
    </location>
</feature>
<accession>A0A9W6EYP0</accession>
<dbReference type="EMBL" id="BRXU01000002">
    <property type="protein sequence ID" value="GLC49276.1"/>
    <property type="molecule type" value="Genomic_DNA"/>
</dbReference>
<feature type="compositionally biased region" description="Low complexity" evidence="1">
    <location>
        <begin position="277"/>
        <end position="288"/>
    </location>
</feature>
<feature type="compositionally biased region" description="Polar residues" evidence="1">
    <location>
        <begin position="305"/>
        <end position="317"/>
    </location>
</feature>
<reference evidence="2 3" key="1">
    <citation type="journal article" date="2023" name="Commun. Biol.">
        <title>Reorganization of the ancestral sex-determining regions during the evolution of trioecy in Pleodorina starrii.</title>
        <authorList>
            <person name="Takahashi K."/>
            <person name="Suzuki S."/>
            <person name="Kawai-Toyooka H."/>
            <person name="Yamamoto K."/>
            <person name="Hamaji T."/>
            <person name="Ootsuki R."/>
            <person name="Yamaguchi H."/>
            <person name="Kawachi M."/>
            <person name="Higashiyama T."/>
            <person name="Nozaki H."/>
        </authorList>
    </citation>
    <scope>NUCLEOTIDE SEQUENCE [LARGE SCALE GENOMIC DNA]</scope>
    <source>
        <strain evidence="2 3">NIES-4479</strain>
    </source>
</reference>
<gene>
    <name evidence="2" type="primary">PLEST004272</name>
    <name evidence="2" type="ORF">PLESTB_000201500</name>
</gene>
<protein>
    <submittedName>
        <fullName evidence="2">Uncharacterized protein</fullName>
    </submittedName>
</protein>
<dbReference type="AlphaFoldDB" id="A0A9W6EYP0"/>